<dbReference type="Proteomes" id="UP001152523">
    <property type="component" value="Unassembled WGS sequence"/>
</dbReference>
<reference evidence="2" key="1">
    <citation type="submission" date="2022-07" db="EMBL/GenBank/DDBJ databases">
        <authorList>
            <person name="Macas J."/>
            <person name="Novak P."/>
            <person name="Neumann P."/>
        </authorList>
    </citation>
    <scope>NUCLEOTIDE SEQUENCE</scope>
</reference>
<evidence type="ECO:0000313" key="2">
    <source>
        <dbReference type="EMBL" id="CAH9125905.1"/>
    </source>
</evidence>
<dbReference type="EMBL" id="CAMAPF010000938">
    <property type="protein sequence ID" value="CAH9125905.1"/>
    <property type="molecule type" value="Genomic_DNA"/>
</dbReference>
<evidence type="ECO:0008006" key="4">
    <source>
        <dbReference type="Google" id="ProtNLM"/>
    </source>
</evidence>
<proteinExistence type="predicted"/>
<dbReference type="AlphaFoldDB" id="A0AAV0ERN1"/>
<organism evidence="2 3">
    <name type="scientific">Cuscuta epithymum</name>
    <dbReference type="NCBI Taxonomy" id="186058"/>
    <lineage>
        <taxon>Eukaryota</taxon>
        <taxon>Viridiplantae</taxon>
        <taxon>Streptophyta</taxon>
        <taxon>Embryophyta</taxon>
        <taxon>Tracheophyta</taxon>
        <taxon>Spermatophyta</taxon>
        <taxon>Magnoliopsida</taxon>
        <taxon>eudicotyledons</taxon>
        <taxon>Gunneridae</taxon>
        <taxon>Pentapetalae</taxon>
        <taxon>asterids</taxon>
        <taxon>lamiids</taxon>
        <taxon>Solanales</taxon>
        <taxon>Convolvulaceae</taxon>
        <taxon>Cuscuteae</taxon>
        <taxon>Cuscuta</taxon>
        <taxon>Cuscuta subgen. Cuscuta</taxon>
    </lineage>
</organism>
<dbReference type="PRINTS" id="PR01217">
    <property type="entry name" value="PRICHEXTENSN"/>
</dbReference>
<evidence type="ECO:0000313" key="3">
    <source>
        <dbReference type="Proteomes" id="UP001152523"/>
    </source>
</evidence>
<comment type="caution">
    <text evidence="2">The sequence shown here is derived from an EMBL/GenBank/DDBJ whole genome shotgun (WGS) entry which is preliminary data.</text>
</comment>
<gene>
    <name evidence="2" type="ORF">CEPIT_LOCUS27120</name>
</gene>
<sequence>MGLLKSPSCGVFLLSLFLVQGLCYGADDATIQVIGFGECADCKENNILSSHAFSELRVRIDCKLQNGKVETRSESGVLDKDGKFKVSLPKEIVKDGLAGLKEECYAQLHDASAASPCPAHDGIEASKIVARTNPDGHQVFEPAGKVRFSSALCTSVFLPLDKKPFLNKPFFKKPFFKKPYLPYTPPFPFYKPKPSTPVVHTPVPVYKPKPKPIIHTPSVPIYKPKPKPTIHTPSVPIYKPIPKPTFHIPSVPIYKPIPKPTFHIPSVPIYKPKPKPLPIYYKPPFKPLLPPSPFYKLKPKPSVPIPPFSPTWPPLG</sequence>
<keyword evidence="1" id="KW-0732">Signal</keyword>
<feature type="chain" id="PRO_5043874663" description="Proline-rich protein" evidence="1">
    <location>
        <begin position="26"/>
        <end position="316"/>
    </location>
</feature>
<feature type="signal peptide" evidence="1">
    <location>
        <begin position="1"/>
        <end position="25"/>
    </location>
</feature>
<evidence type="ECO:0000256" key="1">
    <source>
        <dbReference type="SAM" id="SignalP"/>
    </source>
</evidence>
<dbReference type="PANTHER" id="PTHR33935">
    <property type="entry name" value="OS10G0148100 PROTEIN"/>
    <property type="match status" value="1"/>
</dbReference>
<protein>
    <recommendedName>
        <fullName evidence="4">Proline-rich protein</fullName>
    </recommendedName>
</protein>
<keyword evidence="3" id="KW-1185">Reference proteome</keyword>
<dbReference type="Pfam" id="PF01190">
    <property type="entry name" value="Pollen_Ole_e_1"/>
    <property type="match status" value="1"/>
</dbReference>
<accession>A0AAV0ERN1</accession>
<name>A0AAV0ERN1_9ASTE</name>
<dbReference type="PANTHER" id="PTHR33935:SF22">
    <property type="entry name" value="OS10G0149400 PROTEIN"/>
    <property type="match status" value="1"/>
</dbReference>